<dbReference type="Gramene" id="Potri.010G143400.1.v4.1">
    <property type="protein sequence ID" value="Potri.010G143400.1.v4.1"/>
    <property type="gene ID" value="Potri.010G143400.v4.1"/>
</dbReference>
<dbReference type="Pfam" id="PF03514">
    <property type="entry name" value="GRAS"/>
    <property type="match status" value="1"/>
</dbReference>
<dbReference type="PANTHER" id="PTHR31636">
    <property type="entry name" value="OSJNBA0084A10.13 PROTEIN-RELATED"/>
    <property type="match status" value="1"/>
</dbReference>
<dbReference type="STRING" id="3694.A0A2K1YTY7"/>
<feature type="short sequence motif" description="LXXLL motif" evidence="5">
    <location>
        <begin position="326"/>
        <end position="330"/>
    </location>
</feature>
<dbReference type="OrthoDB" id="770224at2759"/>
<dbReference type="OMA" id="ISTHAYM"/>
<gene>
    <name evidence="6" type="ORF">POPTR_010G143400</name>
</gene>
<dbReference type="EMBL" id="CM009299">
    <property type="protein sequence ID" value="PNT16488.1"/>
    <property type="molecule type" value="Genomic_DNA"/>
</dbReference>
<dbReference type="SMR" id="A0A2K1YTY7"/>
<name>A0A2K1YTY7_POPTR</name>
<dbReference type="GO" id="GO:0006355">
    <property type="term" value="P:regulation of DNA-templated transcription"/>
    <property type="evidence" value="ECO:0000318"/>
    <property type="project" value="GO_Central"/>
</dbReference>
<dbReference type="PROSITE" id="PS50985">
    <property type="entry name" value="GRAS"/>
    <property type="match status" value="1"/>
</dbReference>
<dbReference type="InParanoid" id="A0A2K1YTY7"/>
<keyword evidence="4" id="KW-0539">Nucleus</keyword>
<comment type="subcellular location">
    <subcellularLocation>
        <location evidence="1">Nucleus</location>
    </subcellularLocation>
</comment>
<evidence type="ECO:0000256" key="2">
    <source>
        <dbReference type="ARBA" id="ARBA00023015"/>
    </source>
</evidence>
<keyword evidence="7" id="KW-1185">Reference proteome</keyword>
<evidence type="ECO:0000256" key="1">
    <source>
        <dbReference type="ARBA" id="ARBA00004123"/>
    </source>
</evidence>
<dbReference type="InterPro" id="IPR005202">
    <property type="entry name" value="TF_GRAS"/>
</dbReference>
<reference evidence="6 7" key="1">
    <citation type="journal article" date="2006" name="Science">
        <title>The genome of black cottonwood, Populus trichocarpa (Torr. &amp; Gray).</title>
        <authorList>
            <person name="Tuskan G.A."/>
            <person name="Difazio S."/>
            <person name="Jansson S."/>
            <person name="Bohlmann J."/>
            <person name="Grigoriev I."/>
            <person name="Hellsten U."/>
            <person name="Putnam N."/>
            <person name="Ralph S."/>
            <person name="Rombauts S."/>
            <person name="Salamov A."/>
            <person name="Schein J."/>
            <person name="Sterck L."/>
            <person name="Aerts A."/>
            <person name="Bhalerao R.R."/>
            <person name="Bhalerao R.P."/>
            <person name="Blaudez D."/>
            <person name="Boerjan W."/>
            <person name="Brun A."/>
            <person name="Brunner A."/>
            <person name="Busov V."/>
            <person name="Campbell M."/>
            <person name="Carlson J."/>
            <person name="Chalot M."/>
            <person name="Chapman J."/>
            <person name="Chen G.L."/>
            <person name="Cooper D."/>
            <person name="Coutinho P.M."/>
            <person name="Couturier J."/>
            <person name="Covert S."/>
            <person name="Cronk Q."/>
            <person name="Cunningham R."/>
            <person name="Davis J."/>
            <person name="Degroeve S."/>
            <person name="Dejardin A."/>
            <person name="Depamphilis C."/>
            <person name="Detter J."/>
            <person name="Dirks B."/>
            <person name="Dubchak I."/>
            <person name="Duplessis S."/>
            <person name="Ehlting J."/>
            <person name="Ellis B."/>
            <person name="Gendler K."/>
            <person name="Goodstein D."/>
            <person name="Gribskov M."/>
            <person name="Grimwood J."/>
            <person name="Groover A."/>
            <person name="Gunter L."/>
            <person name="Hamberger B."/>
            <person name="Heinze B."/>
            <person name="Helariutta Y."/>
            <person name="Henrissat B."/>
            <person name="Holligan D."/>
            <person name="Holt R."/>
            <person name="Huang W."/>
            <person name="Islam-Faridi N."/>
            <person name="Jones S."/>
            <person name="Jones-Rhoades M."/>
            <person name="Jorgensen R."/>
            <person name="Joshi C."/>
            <person name="Kangasjarvi J."/>
            <person name="Karlsson J."/>
            <person name="Kelleher C."/>
            <person name="Kirkpatrick R."/>
            <person name="Kirst M."/>
            <person name="Kohler A."/>
            <person name="Kalluri U."/>
            <person name="Larimer F."/>
            <person name="Leebens-Mack J."/>
            <person name="Leple J.C."/>
            <person name="Locascio P."/>
            <person name="Lou Y."/>
            <person name="Lucas S."/>
            <person name="Martin F."/>
            <person name="Montanini B."/>
            <person name="Napoli C."/>
            <person name="Nelson D.R."/>
            <person name="Nelson C."/>
            <person name="Nieminen K."/>
            <person name="Nilsson O."/>
            <person name="Pereda V."/>
            <person name="Peter G."/>
            <person name="Philippe R."/>
            <person name="Pilate G."/>
            <person name="Poliakov A."/>
            <person name="Razumovskaya J."/>
            <person name="Richardson P."/>
            <person name="Rinaldi C."/>
            <person name="Ritland K."/>
            <person name="Rouze P."/>
            <person name="Ryaboy D."/>
            <person name="Schmutz J."/>
            <person name="Schrader J."/>
            <person name="Segerman B."/>
            <person name="Shin H."/>
            <person name="Siddiqui A."/>
            <person name="Sterky F."/>
            <person name="Terry A."/>
            <person name="Tsai C.J."/>
            <person name="Uberbacher E."/>
            <person name="Unneberg P."/>
            <person name="Vahala J."/>
            <person name="Wall K."/>
            <person name="Wessler S."/>
            <person name="Yang G."/>
            <person name="Yin T."/>
            <person name="Douglas C."/>
            <person name="Marra M."/>
            <person name="Sandberg G."/>
            <person name="Van de Peer Y."/>
            <person name="Rokhsar D."/>
        </authorList>
    </citation>
    <scope>NUCLEOTIDE SEQUENCE [LARGE SCALE GENOMIC DNA]</scope>
    <source>
        <strain evidence="7">cv. Nisqually</strain>
    </source>
</reference>
<protein>
    <submittedName>
        <fullName evidence="6">Uncharacterized protein</fullName>
    </submittedName>
</protein>
<dbReference type="GO" id="GO:0003700">
    <property type="term" value="F:DNA-binding transcription factor activity"/>
    <property type="evidence" value="ECO:0000318"/>
    <property type="project" value="GO_Central"/>
</dbReference>
<dbReference type="GO" id="GO:0005634">
    <property type="term" value="C:nucleus"/>
    <property type="evidence" value="ECO:0000318"/>
    <property type="project" value="GO_Central"/>
</dbReference>
<comment type="similarity">
    <text evidence="5">Belongs to the GRAS family.</text>
</comment>
<evidence type="ECO:0000313" key="7">
    <source>
        <dbReference type="Proteomes" id="UP000006729"/>
    </source>
</evidence>
<organism evidence="6 7">
    <name type="scientific">Populus trichocarpa</name>
    <name type="common">Western balsam poplar</name>
    <name type="synonym">Populus balsamifera subsp. trichocarpa</name>
    <dbReference type="NCBI Taxonomy" id="3694"/>
    <lineage>
        <taxon>Eukaryota</taxon>
        <taxon>Viridiplantae</taxon>
        <taxon>Streptophyta</taxon>
        <taxon>Embryophyta</taxon>
        <taxon>Tracheophyta</taxon>
        <taxon>Spermatophyta</taxon>
        <taxon>Magnoliopsida</taxon>
        <taxon>eudicotyledons</taxon>
        <taxon>Gunneridae</taxon>
        <taxon>Pentapetalae</taxon>
        <taxon>rosids</taxon>
        <taxon>fabids</taxon>
        <taxon>Malpighiales</taxon>
        <taxon>Salicaceae</taxon>
        <taxon>Saliceae</taxon>
        <taxon>Populus</taxon>
    </lineage>
</organism>
<accession>A0A2K1YTY7</accession>
<keyword evidence="3" id="KW-0804">Transcription</keyword>
<evidence type="ECO:0000256" key="4">
    <source>
        <dbReference type="ARBA" id="ARBA00023242"/>
    </source>
</evidence>
<dbReference type="Proteomes" id="UP000006729">
    <property type="component" value="Chromosome 10"/>
</dbReference>
<evidence type="ECO:0000256" key="5">
    <source>
        <dbReference type="PROSITE-ProRule" id="PRU01191"/>
    </source>
</evidence>
<sequence length="489" mass="54885">MGFHCPGLETKGKSYLKPQSLGEGKDNQASFSLEAFQVLKQYEKRVKHLNKEKLEEPSNIIERNSADVLALSTEEIIKVATETSLEYHLQRSDNLSSLSFGCAPFVLTSDGVKYVELIQFLIAAAEKVGQQQFDHVSEMLSMCDQMSSATGNPVQRIVYYFTGALRERIDRETGKITPRGLFTISSNVEEAMVSLSPAILECHQRMPFCQIAQLTGIQAIVESAADAKRLHVIDLKIDSGVQWIALMQALAARNDCPTELLKITAFGTTSMSKIQETGKRLAQFAETVNLPFSFNLVMVLNINDLKKESFDIEAGEFIAVYSSLFLKNLLAQPKCLESLMRVIRDLRPEIMVITEPEANHNSQAFKDRFVETLLYFSAIFDCLEACMDRSDPSRMGAEGLYLSYAIKNSIAKEGKERTFECVKIDYWRAYLAEFGMEETELSMTSLYQAIQVVKKFACGSYCTLDMNGKCLIIGWKGTPINSLSVWKFC</sequence>
<feature type="region of interest" description="SAW" evidence="5">
    <location>
        <begin position="411"/>
        <end position="487"/>
    </location>
</feature>
<proteinExistence type="inferred from homology"/>
<evidence type="ECO:0000256" key="3">
    <source>
        <dbReference type="ARBA" id="ARBA00023163"/>
    </source>
</evidence>
<evidence type="ECO:0000313" key="6">
    <source>
        <dbReference type="EMBL" id="PNT16488.1"/>
    </source>
</evidence>
<comment type="caution">
    <text evidence="5">Lacks conserved residue(s) required for the propagation of feature annotation.</text>
</comment>
<keyword evidence="2" id="KW-0805">Transcription regulation</keyword>
<dbReference type="GO" id="GO:0043565">
    <property type="term" value="F:sequence-specific DNA binding"/>
    <property type="evidence" value="ECO:0000318"/>
    <property type="project" value="GO_Central"/>
</dbReference>
<feature type="short sequence motif" description="VHIID" evidence="5">
    <location>
        <begin position="230"/>
        <end position="234"/>
    </location>
</feature>
<dbReference type="AlphaFoldDB" id="A0A2K1YTY7"/>
<feature type="region of interest" description="Leucine repeat II (LRII)" evidence="5">
    <location>
        <begin position="276"/>
        <end position="308"/>
    </location>
</feature>